<dbReference type="InterPro" id="IPR045518">
    <property type="entry name" value="2EXR"/>
</dbReference>
<dbReference type="Proteomes" id="UP000016922">
    <property type="component" value="Unassembled WGS sequence"/>
</dbReference>
<proteinExistence type="predicted"/>
<dbReference type="Pfam" id="PF20150">
    <property type="entry name" value="2EXR"/>
    <property type="match status" value="1"/>
</dbReference>
<dbReference type="AlphaFoldDB" id="S3D5W8"/>
<protein>
    <recommendedName>
        <fullName evidence="1">2EXR domain-containing protein</fullName>
    </recommendedName>
</protein>
<dbReference type="GeneID" id="19465903"/>
<dbReference type="RefSeq" id="XP_008078989.1">
    <property type="nucleotide sequence ID" value="XM_008080798.1"/>
</dbReference>
<feature type="domain" description="2EXR" evidence="1">
    <location>
        <begin position="121"/>
        <end position="244"/>
    </location>
</feature>
<accession>S3D5W8</accession>
<evidence type="ECO:0000259" key="1">
    <source>
        <dbReference type="Pfam" id="PF20150"/>
    </source>
</evidence>
<sequence length="504" mass="58760">MDKAKPKIHNSGPRRTIEELRRALFAWRKKQPPGHVDIVRELPTMPLSKLSAVIHKTLCGEGMTDSMFAESKRFCFDIKADYLAVFLRDLVVDFHGGPEAVQRVSKLSQRVKLVQGDTKSFTCFKRLPAELRAKIWKLAVPGPRLINVHTRCDRPRGSECRERNDTYCTHDWCHNYNGFNGKFRDDNDWFTLTKESNYRLASLARTCVESNEEINRIYSKMFIVEFKSGVHQDSVIYVDPARDVYFLPCNRTMMALDEKTLGVISKFRSCAIWRPKRGSSHLIIENQRSWFSQSERCNLNKIIVVAEAQYLHERIQLPTIRSQYSRFMELRIMRARDAHLRNAWTPSKATPLLNVLRRPRNCSTHAPTKTRRFVPVDLDLDVEGPISNRGSNDLPLKHCHPRAKIFESWWRTSQRPDFRHIRNLELTYVHASEKRTLSEANAFIDLHLLLAMLYCYREAIEREGDGLFAAVNFPSNYNWGAVKSARESRFRKELKKQDTEDEDV</sequence>
<reference evidence="2 3" key="1">
    <citation type="journal article" date="2013" name="BMC Genomics">
        <title>Genomics-driven discovery of the pneumocandin biosynthetic gene cluster in the fungus Glarea lozoyensis.</title>
        <authorList>
            <person name="Chen L."/>
            <person name="Yue Q."/>
            <person name="Zhang X."/>
            <person name="Xiang M."/>
            <person name="Wang C."/>
            <person name="Li S."/>
            <person name="Che Y."/>
            <person name="Ortiz-Lopez F.J."/>
            <person name="Bills G.F."/>
            <person name="Liu X."/>
            <person name="An Z."/>
        </authorList>
    </citation>
    <scope>NUCLEOTIDE SEQUENCE [LARGE SCALE GENOMIC DNA]</scope>
    <source>
        <strain evidence="3">ATCC 20868 / MF5171</strain>
    </source>
</reference>
<dbReference type="PANTHER" id="PTHR35910:SF6">
    <property type="entry name" value="2EXR DOMAIN-CONTAINING PROTEIN"/>
    <property type="match status" value="1"/>
</dbReference>
<gene>
    <name evidence="2" type="ORF">GLAREA_06850</name>
</gene>
<dbReference type="EMBL" id="KE145357">
    <property type="protein sequence ID" value="EPE33837.1"/>
    <property type="molecule type" value="Genomic_DNA"/>
</dbReference>
<dbReference type="PANTHER" id="PTHR35910">
    <property type="entry name" value="2EXR DOMAIN-CONTAINING PROTEIN"/>
    <property type="match status" value="1"/>
</dbReference>
<dbReference type="OrthoDB" id="4737394at2759"/>
<evidence type="ECO:0000313" key="2">
    <source>
        <dbReference type="EMBL" id="EPE33837.1"/>
    </source>
</evidence>
<name>S3D5W8_GLAL2</name>
<dbReference type="KEGG" id="glz:GLAREA_06850"/>
<keyword evidence="3" id="KW-1185">Reference proteome</keyword>
<organism evidence="2 3">
    <name type="scientific">Glarea lozoyensis (strain ATCC 20868 / MF5171)</name>
    <dbReference type="NCBI Taxonomy" id="1116229"/>
    <lineage>
        <taxon>Eukaryota</taxon>
        <taxon>Fungi</taxon>
        <taxon>Dikarya</taxon>
        <taxon>Ascomycota</taxon>
        <taxon>Pezizomycotina</taxon>
        <taxon>Leotiomycetes</taxon>
        <taxon>Helotiales</taxon>
        <taxon>Helotiaceae</taxon>
        <taxon>Glarea</taxon>
    </lineage>
</organism>
<evidence type="ECO:0000313" key="3">
    <source>
        <dbReference type="Proteomes" id="UP000016922"/>
    </source>
</evidence>
<dbReference type="HOGENOM" id="CLU_540845_0_0_1"/>